<dbReference type="AlphaFoldDB" id="A0A1N7CML0"/>
<reference evidence="1 2" key="1">
    <citation type="submission" date="2017-01" db="EMBL/GenBank/DDBJ databases">
        <authorList>
            <person name="Mah S.A."/>
            <person name="Swanson W.J."/>
            <person name="Moy G.W."/>
            <person name="Vacquier V.D."/>
        </authorList>
    </citation>
    <scope>NUCLEOTIDE SEQUENCE [LARGE SCALE GENOMIC DNA]</scope>
    <source>
        <strain evidence="1 2">DSM 45758</strain>
    </source>
</reference>
<name>A0A1N7CML0_9ACTN</name>
<accession>A0A1N7CML0</accession>
<organism evidence="1 2">
    <name type="scientific">Micromonospora avicenniae</name>
    <dbReference type="NCBI Taxonomy" id="1198245"/>
    <lineage>
        <taxon>Bacteria</taxon>
        <taxon>Bacillati</taxon>
        <taxon>Actinomycetota</taxon>
        <taxon>Actinomycetes</taxon>
        <taxon>Micromonosporales</taxon>
        <taxon>Micromonosporaceae</taxon>
        <taxon>Micromonospora</taxon>
    </lineage>
</organism>
<proteinExistence type="predicted"/>
<dbReference type="EMBL" id="FTNF01000013">
    <property type="protein sequence ID" value="SIR64793.1"/>
    <property type="molecule type" value="Genomic_DNA"/>
</dbReference>
<dbReference type="STRING" id="1198245.SAMN05444858_113154"/>
<dbReference type="Proteomes" id="UP000186004">
    <property type="component" value="Unassembled WGS sequence"/>
</dbReference>
<sequence length="176" mass="20086">MYDASLAHLDRLPDHVRDDYLRIVEWVLAELPARLSSRFFVNSLWLTLGTTGSVVRTEPVDLTELYRRNGYPDEFSRWVMSAVRSRMTEAGARCAAMIANNRMNKPLSGPLLGALLGPAERTVFLYAAHRDASLEFRDSFRIRRGPLRRLGFAPEVHQKLAEARRTWPDRTDSGRG</sequence>
<evidence type="ECO:0000313" key="1">
    <source>
        <dbReference type="EMBL" id="SIR64793.1"/>
    </source>
</evidence>
<gene>
    <name evidence="1" type="ORF">SAMN05444858_113154</name>
</gene>
<protein>
    <submittedName>
        <fullName evidence="1">Uncharacterized protein</fullName>
    </submittedName>
</protein>
<keyword evidence="2" id="KW-1185">Reference proteome</keyword>
<evidence type="ECO:0000313" key="2">
    <source>
        <dbReference type="Proteomes" id="UP000186004"/>
    </source>
</evidence>